<evidence type="ECO:0000313" key="2">
    <source>
        <dbReference type="Proteomes" id="UP001054945"/>
    </source>
</evidence>
<dbReference type="EMBL" id="BPLR01010712">
    <property type="protein sequence ID" value="GIY41377.1"/>
    <property type="molecule type" value="Genomic_DNA"/>
</dbReference>
<evidence type="ECO:0000313" key="1">
    <source>
        <dbReference type="EMBL" id="GIY41377.1"/>
    </source>
</evidence>
<keyword evidence="2" id="KW-1185">Reference proteome</keyword>
<accession>A0AAV4T7H9</accession>
<dbReference type="Proteomes" id="UP001054945">
    <property type="component" value="Unassembled WGS sequence"/>
</dbReference>
<sequence length="69" mass="7842">MHLWLLYEIKQEGLSSAANSRSVCPRNALCTQMLARFRRPPPPLPPGADLWTIPEQSRPLSLCVWPETN</sequence>
<dbReference type="AlphaFoldDB" id="A0AAV4T7H9"/>
<gene>
    <name evidence="1" type="ORF">CEXT_155751</name>
</gene>
<comment type="caution">
    <text evidence="1">The sequence shown here is derived from an EMBL/GenBank/DDBJ whole genome shotgun (WGS) entry which is preliminary data.</text>
</comment>
<reference evidence="1 2" key="1">
    <citation type="submission" date="2021-06" db="EMBL/GenBank/DDBJ databases">
        <title>Caerostris extrusa draft genome.</title>
        <authorList>
            <person name="Kono N."/>
            <person name="Arakawa K."/>
        </authorList>
    </citation>
    <scope>NUCLEOTIDE SEQUENCE [LARGE SCALE GENOMIC DNA]</scope>
</reference>
<organism evidence="1 2">
    <name type="scientific">Caerostris extrusa</name>
    <name type="common">Bark spider</name>
    <name type="synonym">Caerostris bankana</name>
    <dbReference type="NCBI Taxonomy" id="172846"/>
    <lineage>
        <taxon>Eukaryota</taxon>
        <taxon>Metazoa</taxon>
        <taxon>Ecdysozoa</taxon>
        <taxon>Arthropoda</taxon>
        <taxon>Chelicerata</taxon>
        <taxon>Arachnida</taxon>
        <taxon>Araneae</taxon>
        <taxon>Araneomorphae</taxon>
        <taxon>Entelegynae</taxon>
        <taxon>Araneoidea</taxon>
        <taxon>Araneidae</taxon>
        <taxon>Caerostris</taxon>
    </lineage>
</organism>
<proteinExistence type="predicted"/>
<name>A0AAV4T7H9_CAEEX</name>
<protein>
    <submittedName>
        <fullName evidence="1">Uncharacterized protein</fullName>
    </submittedName>
</protein>